<dbReference type="CDD" id="cd18791">
    <property type="entry name" value="SF2_C_RHA"/>
    <property type="match status" value="1"/>
</dbReference>
<dbReference type="Gene3D" id="1.20.120.1080">
    <property type="match status" value="1"/>
</dbReference>
<dbReference type="InterPro" id="IPR048333">
    <property type="entry name" value="HA2_WH"/>
</dbReference>
<dbReference type="GO" id="GO:0005524">
    <property type="term" value="F:ATP binding"/>
    <property type="evidence" value="ECO:0007669"/>
    <property type="project" value="UniProtKB-KW"/>
</dbReference>
<proteinExistence type="predicted"/>
<dbReference type="AlphaFoldDB" id="A0A8K0CF12"/>
<dbReference type="PROSITE" id="PS51194">
    <property type="entry name" value="HELICASE_CTER"/>
    <property type="match status" value="1"/>
</dbReference>
<gene>
    <name evidence="7" type="ORF">ILUMI_23597</name>
</gene>
<dbReference type="InterPro" id="IPR001650">
    <property type="entry name" value="Helicase_C-like"/>
</dbReference>
<dbReference type="Pfam" id="PF00270">
    <property type="entry name" value="DEAD"/>
    <property type="match status" value="1"/>
</dbReference>
<dbReference type="InterPro" id="IPR011709">
    <property type="entry name" value="DEAD-box_helicase_OB_fold"/>
</dbReference>
<organism evidence="7 8">
    <name type="scientific">Ignelater luminosus</name>
    <name type="common">Cucubano</name>
    <name type="synonym">Pyrophorus luminosus</name>
    <dbReference type="NCBI Taxonomy" id="2038154"/>
    <lineage>
        <taxon>Eukaryota</taxon>
        <taxon>Metazoa</taxon>
        <taxon>Ecdysozoa</taxon>
        <taxon>Arthropoda</taxon>
        <taxon>Hexapoda</taxon>
        <taxon>Insecta</taxon>
        <taxon>Pterygota</taxon>
        <taxon>Neoptera</taxon>
        <taxon>Endopterygota</taxon>
        <taxon>Coleoptera</taxon>
        <taxon>Polyphaga</taxon>
        <taxon>Elateriformia</taxon>
        <taxon>Elateroidea</taxon>
        <taxon>Elateridae</taxon>
        <taxon>Agrypninae</taxon>
        <taxon>Pyrophorini</taxon>
        <taxon>Ignelater</taxon>
    </lineage>
</organism>
<protein>
    <recommendedName>
        <fullName evidence="1">RNA helicase</fullName>
        <ecNumber evidence="1">3.6.4.13</ecNumber>
    </recommendedName>
</protein>
<keyword evidence="4" id="KW-0067">ATP-binding</keyword>
<dbReference type="InterPro" id="IPR014001">
    <property type="entry name" value="Helicase_ATP-bd"/>
</dbReference>
<dbReference type="FunFam" id="3.40.50.300:FF:000767">
    <property type="entry name" value="Putative ATP-dependent RNA helicase DHX35"/>
    <property type="match status" value="1"/>
</dbReference>
<dbReference type="Pfam" id="PF21010">
    <property type="entry name" value="HA2_C"/>
    <property type="match status" value="1"/>
</dbReference>
<dbReference type="Gene3D" id="3.40.50.300">
    <property type="entry name" value="P-loop containing nucleotide triphosphate hydrolases"/>
    <property type="match status" value="2"/>
</dbReference>
<keyword evidence="8" id="KW-1185">Reference proteome</keyword>
<dbReference type="PANTHER" id="PTHR18934">
    <property type="entry name" value="ATP-DEPENDENT RNA HELICASE"/>
    <property type="match status" value="1"/>
</dbReference>
<dbReference type="SMART" id="SM00487">
    <property type="entry name" value="DEXDc"/>
    <property type="match status" value="1"/>
</dbReference>
<feature type="domain" description="Helicase C-terminal" evidence="6">
    <location>
        <begin position="251"/>
        <end position="428"/>
    </location>
</feature>
<name>A0A8K0CF12_IGNLU</name>
<dbReference type="Proteomes" id="UP000801492">
    <property type="component" value="Unassembled WGS sequence"/>
</dbReference>
<dbReference type="SUPFAM" id="SSF52540">
    <property type="entry name" value="P-loop containing nucleoside triphosphate hydrolases"/>
    <property type="match status" value="1"/>
</dbReference>
<keyword evidence="3" id="KW-0378">Hydrolase</keyword>
<dbReference type="SMART" id="SM00847">
    <property type="entry name" value="HA2"/>
    <property type="match status" value="1"/>
</dbReference>
<evidence type="ECO:0000259" key="5">
    <source>
        <dbReference type="PROSITE" id="PS51192"/>
    </source>
</evidence>
<dbReference type="EMBL" id="VTPC01090604">
    <property type="protein sequence ID" value="KAF2882580.1"/>
    <property type="molecule type" value="Genomic_DNA"/>
</dbReference>
<feature type="domain" description="Helicase ATP-binding" evidence="5">
    <location>
        <begin position="58"/>
        <end position="219"/>
    </location>
</feature>
<reference evidence="7" key="1">
    <citation type="submission" date="2019-08" db="EMBL/GenBank/DDBJ databases">
        <title>The genome of the North American firefly Photinus pyralis.</title>
        <authorList>
            <consortium name="Photinus pyralis genome working group"/>
            <person name="Fallon T.R."/>
            <person name="Sander Lower S.E."/>
            <person name="Weng J.-K."/>
        </authorList>
    </citation>
    <scope>NUCLEOTIDE SEQUENCE</scope>
    <source>
        <strain evidence="7">TRF0915ILg1</strain>
        <tissue evidence="7">Whole body</tissue>
    </source>
</reference>
<keyword evidence="2" id="KW-0547">Nucleotide-binding</keyword>
<evidence type="ECO:0000259" key="6">
    <source>
        <dbReference type="PROSITE" id="PS51194"/>
    </source>
</evidence>
<accession>A0A8K0CF12</accession>
<dbReference type="Pfam" id="PF07717">
    <property type="entry name" value="OB_NTP_bind"/>
    <property type="match status" value="1"/>
</dbReference>
<dbReference type="PROSITE" id="PS00690">
    <property type="entry name" value="DEAH_ATP_HELICASE"/>
    <property type="match status" value="1"/>
</dbReference>
<dbReference type="GO" id="GO:0071013">
    <property type="term" value="C:catalytic step 2 spliceosome"/>
    <property type="evidence" value="ECO:0007669"/>
    <property type="project" value="TreeGrafter"/>
</dbReference>
<dbReference type="EC" id="3.6.4.13" evidence="1"/>
<dbReference type="SMART" id="SM00490">
    <property type="entry name" value="HELICc"/>
    <property type="match status" value="1"/>
</dbReference>
<comment type="caution">
    <text evidence="7">The sequence shown here is derived from an EMBL/GenBank/DDBJ whole genome shotgun (WGS) entry which is preliminary data.</text>
</comment>
<dbReference type="Pfam" id="PF04408">
    <property type="entry name" value="WHD_HA2"/>
    <property type="match status" value="1"/>
</dbReference>
<evidence type="ECO:0000256" key="2">
    <source>
        <dbReference type="ARBA" id="ARBA00022741"/>
    </source>
</evidence>
<dbReference type="PANTHER" id="PTHR18934:SF136">
    <property type="entry name" value="ATP-DEPENDENT RNA HELICASE DHX35-RELATED"/>
    <property type="match status" value="1"/>
</dbReference>
<evidence type="ECO:0000313" key="7">
    <source>
        <dbReference type="EMBL" id="KAF2882580.1"/>
    </source>
</evidence>
<dbReference type="PROSITE" id="PS51192">
    <property type="entry name" value="HELICASE_ATP_BIND_1"/>
    <property type="match status" value="1"/>
</dbReference>
<dbReference type="GO" id="GO:0003724">
    <property type="term" value="F:RNA helicase activity"/>
    <property type="evidence" value="ECO:0007669"/>
    <property type="project" value="UniProtKB-EC"/>
</dbReference>
<evidence type="ECO:0000313" key="8">
    <source>
        <dbReference type="Proteomes" id="UP000801492"/>
    </source>
</evidence>
<evidence type="ECO:0000256" key="3">
    <source>
        <dbReference type="ARBA" id="ARBA00022801"/>
    </source>
</evidence>
<dbReference type="FunFam" id="3.40.50.300:FF:002204">
    <property type="entry name" value="Uncharacterized protein, isoform C"/>
    <property type="match status" value="1"/>
</dbReference>
<dbReference type="InterPro" id="IPR002464">
    <property type="entry name" value="DNA/RNA_helicase_DEAH_CS"/>
</dbReference>
<sequence>MSDFKPRFLKPSDTSSFLDKSGDTVIEFTDFVYNKYLSQSIQTQRQRLPIFQNRNHILYLLEKYQTLVLVGETGCGKSTQIPQYLMETEWPGQIGVCEPRRVAAISLANRVADETGTLNQSDTVGYAVRFDSCLHKPKIKYMTEGILIREMMSDPLLKDYSVIMLDEVHERTLYTDILMGLMKKILRKRPELRLVVASATMDARELQAYFNSNHTKNSKKDSAVIMGVQGRQFPVQIFFVKDPVPCYVQATVDTVLKINSSKEPGDILAFLTGQEEVDKAVRLLKEHANQIEAAGSSHNFIVLPMYGSLSHHEQLKVFKSVLNNYRKVVIATNIAETSVTIPGIVHVIDCGFVKMRWFNGETHTDSLIVMPISKASATQRAGRAGRIKPGRCYRLYTEEDYSKLPDTTPPEMIRINLTYVILQLKALGIDNILKFSFPSPPPMKNIKGALEILYALDAIDIEGDLTKPLGFNMAEFALDPLYSKILLSSGEFGCSEEILTIISMLQVESIYVKPSSGNFSVKAKIQKRHFEVEEGDLITYLNVFSAFAKSGFTKEFCHRHFINYKSMLRVLEIRERLERMMRNYDVPIISCAGNTEAVCKCLVTGLFPNAVYLHYSGAYKTVRGDVELHVHPDSVLYTIPHPQWIMFCEVIHTTQLYMRDLTVIKSEWLLELAPHFYHRTTVHDY</sequence>
<dbReference type="InterPro" id="IPR027417">
    <property type="entry name" value="P-loop_NTPase"/>
</dbReference>
<dbReference type="Pfam" id="PF00271">
    <property type="entry name" value="Helicase_C"/>
    <property type="match status" value="1"/>
</dbReference>
<dbReference type="GO" id="GO:0003723">
    <property type="term" value="F:RNA binding"/>
    <property type="evidence" value="ECO:0007669"/>
    <property type="project" value="TreeGrafter"/>
</dbReference>
<dbReference type="InterPro" id="IPR007502">
    <property type="entry name" value="Helicase-assoc_dom"/>
</dbReference>
<dbReference type="OrthoDB" id="10253254at2759"/>
<dbReference type="InterPro" id="IPR011545">
    <property type="entry name" value="DEAD/DEAH_box_helicase_dom"/>
</dbReference>
<evidence type="ECO:0000256" key="4">
    <source>
        <dbReference type="ARBA" id="ARBA00022840"/>
    </source>
</evidence>
<evidence type="ECO:0000256" key="1">
    <source>
        <dbReference type="ARBA" id="ARBA00012552"/>
    </source>
</evidence>
<dbReference type="GO" id="GO:0016787">
    <property type="term" value="F:hydrolase activity"/>
    <property type="evidence" value="ECO:0007669"/>
    <property type="project" value="UniProtKB-KW"/>
</dbReference>